<dbReference type="InterPro" id="IPR000504">
    <property type="entry name" value="RRM_dom"/>
</dbReference>
<dbReference type="InterPro" id="IPR035979">
    <property type="entry name" value="RBD_domain_sf"/>
</dbReference>
<feature type="region of interest" description="Disordered" evidence="2">
    <location>
        <begin position="1002"/>
        <end position="1081"/>
    </location>
</feature>
<dbReference type="Proteomes" id="UP001530293">
    <property type="component" value="Unassembled WGS sequence"/>
</dbReference>
<evidence type="ECO:0000256" key="2">
    <source>
        <dbReference type="SAM" id="MobiDB-lite"/>
    </source>
</evidence>
<dbReference type="SMART" id="SM00360">
    <property type="entry name" value="RRM"/>
    <property type="match status" value="1"/>
</dbReference>
<feature type="compositionally biased region" description="Polar residues" evidence="2">
    <location>
        <begin position="1004"/>
        <end position="1019"/>
    </location>
</feature>
<evidence type="ECO:0000313" key="5">
    <source>
        <dbReference type="Proteomes" id="UP001530293"/>
    </source>
</evidence>
<comment type="caution">
    <text evidence="4">The sequence shown here is derived from an EMBL/GenBank/DDBJ whole genome shotgun (WGS) entry which is preliminary data.</text>
</comment>
<feature type="domain" description="RRM" evidence="3">
    <location>
        <begin position="884"/>
        <end position="971"/>
    </location>
</feature>
<dbReference type="Pfam" id="PF00076">
    <property type="entry name" value="RRM_1"/>
    <property type="match status" value="1"/>
</dbReference>
<dbReference type="GO" id="GO:0003723">
    <property type="term" value="F:RNA binding"/>
    <property type="evidence" value="ECO:0007669"/>
    <property type="project" value="UniProtKB-UniRule"/>
</dbReference>
<evidence type="ECO:0000313" key="4">
    <source>
        <dbReference type="EMBL" id="KAL3762847.1"/>
    </source>
</evidence>
<evidence type="ECO:0000256" key="1">
    <source>
        <dbReference type="PROSITE-ProRule" id="PRU00176"/>
    </source>
</evidence>
<organism evidence="4 5">
    <name type="scientific">Discostella pseudostelligera</name>
    <dbReference type="NCBI Taxonomy" id="259834"/>
    <lineage>
        <taxon>Eukaryota</taxon>
        <taxon>Sar</taxon>
        <taxon>Stramenopiles</taxon>
        <taxon>Ochrophyta</taxon>
        <taxon>Bacillariophyta</taxon>
        <taxon>Coscinodiscophyceae</taxon>
        <taxon>Thalassiosirophycidae</taxon>
        <taxon>Stephanodiscales</taxon>
        <taxon>Stephanodiscaceae</taxon>
        <taxon>Discostella</taxon>
    </lineage>
</organism>
<evidence type="ECO:0000259" key="3">
    <source>
        <dbReference type="PROSITE" id="PS50102"/>
    </source>
</evidence>
<feature type="compositionally biased region" description="Basic residues" evidence="2">
    <location>
        <begin position="1066"/>
        <end position="1081"/>
    </location>
</feature>
<accession>A0ABD3MKZ2</accession>
<reference evidence="4 5" key="1">
    <citation type="submission" date="2024-10" db="EMBL/GenBank/DDBJ databases">
        <title>Updated reference genomes for cyclostephanoid diatoms.</title>
        <authorList>
            <person name="Roberts W.R."/>
            <person name="Alverson A.J."/>
        </authorList>
    </citation>
    <scope>NUCLEOTIDE SEQUENCE [LARGE SCALE GENOMIC DNA]</scope>
    <source>
        <strain evidence="4 5">AJA232-27</strain>
    </source>
</reference>
<dbReference type="InterPro" id="IPR012677">
    <property type="entry name" value="Nucleotide-bd_a/b_plait_sf"/>
</dbReference>
<dbReference type="Gene3D" id="3.30.70.330">
    <property type="match status" value="1"/>
</dbReference>
<dbReference type="SUPFAM" id="SSF54928">
    <property type="entry name" value="RNA-binding domain, RBD"/>
    <property type="match status" value="1"/>
</dbReference>
<name>A0ABD3MKZ2_9STRA</name>
<keyword evidence="1" id="KW-0694">RNA-binding</keyword>
<feature type="compositionally biased region" description="Basic and acidic residues" evidence="2">
    <location>
        <begin position="1026"/>
        <end position="1045"/>
    </location>
</feature>
<dbReference type="Gene3D" id="1.25.40.10">
    <property type="entry name" value="Tetratricopeptide repeat domain"/>
    <property type="match status" value="2"/>
</dbReference>
<keyword evidence="5" id="KW-1185">Reference proteome</keyword>
<feature type="compositionally biased region" description="Low complexity" evidence="2">
    <location>
        <begin position="1052"/>
        <end position="1065"/>
    </location>
</feature>
<protein>
    <recommendedName>
        <fullName evidence="3">RRM domain-containing protein</fullName>
    </recommendedName>
</protein>
<dbReference type="CDD" id="cd00590">
    <property type="entry name" value="RRM_SF"/>
    <property type="match status" value="1"/>
</dbReference>
<dbReference type="AlphaFoldDB" id="A0ABD3MKZ2"/>
<proteinExistence type="predicted"/>
<dbReference type="InterPro" id="IPR011990">
    <property type="entry name" value="TPR-like_helical_dom_sf"/>
</dbReference>
<dbReference type="EMBL" id="JALLBG020000130">
    <property type="protein sequence ID" value="KAL3762847.1"/>
    <property type="molecule type" value="Genomic_DNA"/>
</dbReference>
<sequence length="1081" mass="120003">MSYNYDDCVNSIQESRRKAYHAGAATTNAADATSSAVIAPGASPDLEALQQSMDGFANLSTHCPMTPLLWMQYAYDSENLIEGLMMMEYSTMEGGGDPHMCHHKMQCRKSALESSTGILQLALTEFSGCALLHLYYLESLADCIYQSEGLHQMNSQNGIVGMEVDDQKAMRDNLSTAFEQAWESVGRGTHVNEGMIVSEIYRLHGSFLLYNLSSAVIELKAQTRNGNSVNIDDTETYAIIQQMSALFQRWSKTPMGEGSNDEMMQDMEYLWDEACSLLLSLYDEENQQLHRKNALKQQKSALWDIIDQERKNTSSLTNVLSSFENEMDVALSNEGIALPMQTLFHPILEQSNGNDSLGSYAQSLKKCNAKWNTILLDDKHRFLLGFGGNETSRAFLKAITFLQRIYVDMMKRGKAADVAESSPVECCITTYQSSFIISLYERAVSECPTVEQLWTAYMTFLRDEWTRRRSLPNGGIQGGTNQKEQLAYTLQSVSHRAVRNCPYSCVLFEIRMTTLGLISASTLDPDDIHAVIKEVTDLGFLAGNREAMLHLRLVAILVAKRRLLSLISMGTTATSSVSGKDYDDAEAHDTEGTISCTSLSPNDTEEVRDLLEDIRDMYDEVDTFLFNSYPAWAEGKAAFWKNRALSEAYVLCPIDTALSKLGDDEVSEDGSAMTNKKAVQCFEKLVKALKPSHPDAWREYIRYAMQSQPLTIAATVASLRKIRGLYNRAMSSVKKACQETSLSVDNKQSWMGTGVHAAFLERDYDSSLIDLCREYLDFERSYGSLESFSHAQTQVRSKLINWNPSVPTTAPLPHIEEHPIAKRKLETNNVAAEANVTIGDEDEDEDNQMLSKRAKVKTDLKQPKKTDGVHKVRIGKLDYPAHPFTIHVSKLSKETQDMDLVDAFSHEVGAVVHAKILREKLTGKGGHHYHGESKCCGLVQFEERSSVENALQKDGVLEIGGKLVKIQRSHLPAISVVPAGMHRVNPKGEGKMSKRNEIKKMNTHAGSATSGTGAKSNVDSMDIDDDGRGNNEQEGAGIDRSKEKANSATITSPSSLPLGVLSLKPTHVRPKPKISLGSKKK</sequence>
<gene>
    <name evidence="4" type="ORF">ACHAWU_000994</name>
</gene>
<dbReference type="PROSITE" id="PS50102">
    <property type="entry name" value="RRM"/>
    <property type="match status" value="1"/>
</dbReference>